<keyword evidence="2" id="KW-1185">Reference proteome</keyword>
<accession>A0ACC0V2Y6</accession>
<reference evidence="1" key="1">
    <citation type="submission" date="2022-10" db="EMBL/GenBank/DDBJ databases">
        <title>Complete Genome of Trichothecium roseum strain YXFP-22015, a Plant Pathogen Isolated from Citrus.</title>
        <authorList>
            <person name="Wang Y."/>
            <person name="Zhu L."/>
        </authorList>
    </citation>
    <scope>NUCLEOTIDE SEQUENCE</scope>
    <source>
        <strain evidence="1">YXFP-22015</strain>
    </source>
</reference>
<comment type="caution">
    <text evidence="1">The sequence shown here is derived from an EMBL/GenBank/DDBJ whole genome shotgun (WGS) entry which is preliminary data.</text>
</comment>
<evidence type="ECO:0000313" key="2">
    <source>
        <dbReference type="Proteomes" id="UP001163324"/>
    </source>
</evidence>
<proteinExistence type="predicted"/>
<dbReference type="EMBL" id="CM047943">
    <property type="protein sequence ID" value="KAI9900244.1"/>
    <property type="molecule type" value="Genomic_DNA"/>
</dbReference>
<organism evidence="1 2">
    <name type="scientific">Trichothecium roseum</name>
    <dbReference type="NCBI Taxonomy" id="47278"/>
    <lineage>
        <taxon>Eukaryota</taxon>
        <taxon>Fungi</taxon>
        <taxon>Dikarya</taxon>
        <taxon>Ascomycota</taxon>
        <taxon>Pezizomycotina</taxon>
        <taxon>Sordariomycetes</taxon>
        <taxon>Hypocreomycetidae</taxon>
        <taxon>Hypocreales</taxon>
        <taxon>Hypocreales incertae sedis</taxon>
        <taxon>Trichothecium</taxon>
    </lineage>
</organism>
<evidence type="ECO:0000313" key="1">
    <source>
        <dbReference type="EMBL" id="KAI9900244.1"/>
    </source>
</evidence>
<sequence>MTFLFPIENHSQRLFISICIVFTILPVTAVVLRMMARKKVGKQPDLSDKVMIGAVVMWTTDITLVKCSILLLYIQIFQAERFILGAKITIAAVVAWMLTMGIGSVFICQPFSLYWNPNQPGRCGNLHAFWIFTGVYNILTDLSILILPMPYLYSLRVALFRKIILMATFGIGFIVCIVSSVRIKALLIYQQENSTGTTIPTALLSVLEPSIGIILACVPLCRALLPAHLQGAGSRPSYNNNNNNNYNTGSRSGATPNVSAKMTPRGMFTEIMDDNSETELRDDGGHHTAGVEHVDGEEEEGMGMEMGAGGGHRRSDIEMGAISVKKTWEIQEETIDEHHHHHRRSLRRDSHRHRQHQHHRQSPSMSRQSSWEDEDSIIAAPPMAVQRHMVGQ</sequence>
<dbReference type="Proteomes" id="UP001163324">
    <property type="component" value="Chromosome 4"/>
</dbReference>
<name>A0ACC0V2Y6_9HYPO</name>
<protein>
    <submittedName>
        <fullName evidence="1">Uncharacterized protein</fullName>
    </submittedName>
</protein>
<gene>
    <name evidence="1" type="ORF">N3K66_004506</name>
</gene>